<evidence type="ECO:0000313" key="4">
    <source>
        <dbReference type="Proteomes" id="UP000321080"/>
    </source>
</evidence>
<feature type="domain" description="Glycosyltransferase 2-like" evidence="2">
    <location>
        <begin position="9"/>
        <end position="174"/>
    </location>
</feature>
<dbReference type="GO" id="GO:0016740">
    <property type="term" value="F:transferase activity"/>
    <property type="evidence" value="ECO:0007669"/>
    <property type="project" value="UniProtKB-KW"/>
</dbReference>
<dbReference type="InterPro" id="IPR001173">
    <property type="entry name" value="Glyco_trans_2-like"/>
</dbReference>
<dbReference type="OrthoDB" id="396512at2"/>
<protein>
    <submittedName>
        <fullName evidence="3">Glycosyltransferase</fullName>
    </submittedName>
</protein>
<keyword evidence="1" id="KW-0812">Transmembrane</keyword>
<name>A0A5C7GKK7_9FLAO</name>
<dbReference type="Pfam" id="PF00535">
    <property type="entry name" value="Glycos_transf_2"/>
    <property type="match status" value="1"/>
</dbReference>
<proteinExistence type="predicted"/>
<evidence type="ECO:0000256" key="1">
    <source>
        <dbReference type="SAM" id="Phobius"/>
    </source>
</evidence>
<dbReference type="PANTHER" id="PTHR43685:SF2">
    <property type="entry name" value="GLYCOSYLTRANSFERASE 2-LIKE DOMAIN-CONTAINING PROTEIN"/>
    <property type="match status" value="1"/>
</dbReference>
<dbReference type="RefSeq" id="WP_147766344.1">
    <property type="nucleotide sequence ID" value="NZ_VRKQ01000008.1"/>
</dbReference>
<dbReference type="Gene3D" id="3.90.550.10">
    <property type="entry name" value="Spore Coat Polysaccharide Biosynthesis Protein SpsA, Chain A"/>
    <property type="match status" value="1"/>
</dbReference>
<keyword evidence="1" id="KW-1133">Transmembrane helix</keyword>
<dbReference type="InterPro" id="IPR029044">
    <property type="entry name" value="Nucleotide-diphossugar_trans"/>
</dbReference>
<dbReference type="Proteomes" id="UP000321080">
    <property type="component" value="Unassembled WGS sequence"/>
</dbReference>
<organism evidence="3 4">
    <name type="scientific">Seonamhaeicola maritimus</name>
    <dbReference type="NCBI Taxonomy" id="2591822"/>
    <lineage>
        <taxon>Bacteria</taxon>
        <taxon>Pseudomonadati</taxon>
        <taxon>Bacteroidota</taxon>
        <taxon>Flavobacteriia</taxon>
        <taxon>Flavobacteriales</taxon>
        <taxon>Flavobacteriaceae</taxon>
    </lineage>
</organism>
<comment type="caution">
    <text evidence="3">The sequence shown here is derived from an EMBL/GenBank/DDBJ whole genome shotgun (WGS) entry which is preliminary data.</text>
</comment>
<dbReference type="EMBL" id="VRKQ01000008">
    <property type="protein sequence ID" value="TXG38863.1"/>
    <property type="molecule type" value="Genomic_DNA"/>
</dbReference>
<dbReference type="PANTHER" id="PTHR43685">
    <property type="entry name" value="GLYCOSYLTRANSFERASE"/>
    <property type="match status" value="1"/>
</dbReference>
<reference evidence="3 4" key="1">
    <citation type="submission" date="2019-08" db="EMBL/GenBank/DDBJ databases">
        <title>Seonamhaeicola sediminis sp. nov., isolated from marine sediment.</title>
        <authorList>
            <person name="Cao W.R."/>
        </authorList>
    </citation>
    <scope>NUCLEOTIDE SEQUENCE [LARGE SCALE GENOMIC DNA]</scope>
    <source>
        <strain evidence="3 4">1505</strain>
    </source>
</reference>
<dbReference type="AlphaFoldDB" id="A0A5C7GKK7"/>
<dbReference type="InterPro" id="IPR050834">
    <property type="entry name" value="Glycosyltransf_2"/>
</dbReference>
<accession>A0A5C7GKK7</accession>
<sequence length="304" mass="35421">MPDSAPFVSVLLPVYNGENTLKATIESLMGQTYKHFEILMGIDGTTDGSKVIAESFGDSRIRIIEHPVNLGLAKNLNALIEAASNNTEFFAMAEQDDVYVPQRLEWQVKLMKKHPKVGLVSGIAEFKSENRQDLFPGILAYKKQFPQGKDLFTYLYQNQLKVVNTCMMIRKETHEQNSFQFKNTYDNFNVDWDYVLRFALKSQVYGLPKVLVRMNRYISRNSVTTNKRGQFKASRQLLKDFKKEFPNLINKKLYNKALKTQHKIELGHRSKMGIIVYGIWYAICYLDSYFLKYILERKKKYFLN</sequence>
<keyword evidence="4" id="KW-1185">Reference proteome</keyword>
<dbReference type="SUPFAM" id="SSF53448">
    <property type="entry name" value="Nucleotide-diphospho-sugar transferases"/>
    <property type="match status" value="1"/>
</dbReference>
<evidence type="ECO:0000313" key="3">
    <source>
        <dbReference type="EMBL" id="TXG38863.1"/>
    </source>
</evidence>
<feature type="transmembrane region" description="Helical" evidence="1">
    <location>
        <begin position="274"/>
        <end position="295"/>
    </location>
</feature>
<gene>
    <name evidence="3" type="ORF">FUA22_02950</name>
</gene>
<keyword evidence="3" id="KW-0808">Transferase</keyword>
<evidence type="ECO:0000259" key="2">
    <source>
        <dbReference type="Pfam" id="PF00535"/>
    </source>
</evidence>
<keyword evidence="1" id="KW-0472">Membrane</keyword>